<dbReference type="SUPFAM" id="SSF53850">
    <property type="entry name" value="Periplasmic binding protein-like II"/>
    <property type="match status" value="1"/>
</dbReference>
<dbReference type="EMBL" id="SAUN01000001">
    <property type="protein sequence ID" value="RVX38969.1"/>
    <property type="molecule type" value="Genomic_DNA"/>
</dbReference>
<dbReference type="RefSeq" id="WP_164903507.1">
    <property type="nucleotide sequence ID" value="NZ_SAUN01000001.1"/>
</dbReference>
<protein>
    <submittedName>
        <fullName evidence="7">Glycine betaine/proline transport system substrate-binding protein</fullName>
    </submittedName>
</protein>
<dbReference type="Proteomes" id="UP000284824">
    <property type="component" value="Unassembled WGS sequence"/>
</dbReference>
<evidence type="ECO:0000256" key="4">
    <source>
        <dbReference type="ARBA" id="ARBA00023136"/>
    </source>
</evidence>
<keyword evidence="4" id="KW-0472">Membrane</keyword>
<dbReference type="Pfam" id="PF04069">
    <property type="entry name" value="OpuAC"/>
    <property type="match status" value="1"/>
</dbReference>
<dbReference type="GO" id="GO:0033265">
    <property type="term" value="F:choline binding"/>
    <property type="evidence" value="ECO:0007669"/>
    <property type="project" value="InterPro"/>
</dbReference>
<evidence type="ECO:0000256" key="2">
    <source>
        <dbReference type="ARBA" id="ARBA00022448"/>
    </source>
</evidence>
<evidence type="ECO:0000256" key="1">
    <source>
        <dbReference type="ARBA" id="ARBA00004236"/>
    </source>
</evidence>
<dbReference type="Gene3D" id="3.40.190.100">
    <property type="entry name" value="Glycine betaine-binding periplasmic protein, domain 2"/>
    <property type="match status" value="1"/>
</dbReference>
<dbReference type="GO" id="GO:0042597">
    <property type="term" value="C:periplasmic space"/>
    <property type="evidence" value="ECO:0007669"/>
    <property type="project" value="InterPro"/>
</dbReference>
<dbReference type="GO" id="GO:0015871">
    <property type="term" value="P:choline transport"/>
    <property type="evidence" value="ECO:0007669"/>
    <property type="project" value="InterPro"/>
</dbReference>
<evidence type="ECO:0000256" key="5">
    <source>
        <dbReference type="SAM" id="SignalP"/>
    </source>
</evidence>
<dbReference type="InterPro" id="IPR017783">
    <property type="entry name" value="ABC_choline_sub-bd"/>
</dbReference>
<dbReference type="GO" id="GO:0043190">
    <property type="term" value="C:ATP-binding cassette (ABC) transporter complex"/>
    <property type="evidence" value="ECO:0007669"/>
    <property type="project" value="InterPro"/>
</dbReference>
<dbReference type="GO" id="GO:0031460">
    <property type="term" value="P:glycine betaine transport"/>
    <property type="evidence" value="ECO:0007669"/>
    <property type="project" value="TreeGrafter"/>
</dbReference>
<reference evidence="7 8" key="1">
    <citation type="submission" date="2019-01" db="EMBL/GenBank/DDBJ databases">
        <title>Sequencing the genomes of 1000 actinobacteria strains.</title>
        <authorList>
            <person name="Klenk H.-P."/>
        </authorList>
    </citation>
    <scope>NUCLEOTIDE SEQUENCE [LARGE SCALE GENOMIC DNA]</scope>
    <source>
        <strain evidence="7 8">DSM 43925</strain>
    </source>
</reference>
<proteinExistence type="predicted"/>
<dbReference type="GO" id="GO:0015226">
    <property type="term" value="F:carnitine transmembrane transporter activity"/>
    <property type="evidence" value="ECO:0007669"/>
    <property type="project" value="TreeGrafter"/>
</dbReference>
<dbReference type="PROSITE" id="PS51257">
    <property type="entry name" value="PROKAR_LIPOPROTEIN"/>
    <property type="match status" value="1"/>
</dbReference>
<sequence length="320" mass="34431">MPRKSFGPIALALIAALLAGCSGADTGGFADSGNGSGGKHVARFVQQPWSDLVVETKIATQVLDRLGYQTSAQEVSVPLAGQALSTGQADAYLGNWWPSQEPVFGKLLGDKKVEVAGTLLTGTEYAPAVPGYVTDKLRVRSLADLDKHADAFGREILGIEPGTPGNKLISDAIAKNAYGLGDWKVVQSSTEAMLTEVTRRAAKQQPVVFLGWSPHWMVPEFKLNFLDDPKRVWPGAGEIRVLTRQSLATDDPNLYRFLSQIRVEADTASQWISSVDKEKKPAETVAQDWIRAHPDVLRTWLNGVTSADGKPAADVVIGKG</sequence>
<evidence type="ECO:0000256" key="3">
    <source>
        <dbReference type="ARBA" id="ARBA00022475"/>
    </source>
</evidence>
<feature type="domain" description="ABC-type glycine betaine transport system substrate-binding" evidence="6">
    <location>
        <begin position="45"/>
        <end position="291"/>
    </location>
</feature>
<evidence type="ECO:0000313" key="7">
    <source>
        <dbReference type="EMBL" id="RVX38969.1"/>
    </source>
</evidence>
<accession>A0A438LZJ5</accession>
<dbReference type="InterPro" id="IPR007210">
    <property type="entry name" value="ABC_Gly_betaine_transp_sub-bd"/>
</dbReference>
<dbReference type="AlphaFoldDB" id="A0A438LZJ5"/>
<comment type="caution">
    <text evidence="7">The sequence shown here is derived from an EMBL/GenBank/DDBJ whole genome shotgun (WGS) entry which is preliminary data.</text>
</comment>
<keyword evidence="5" id="KW-0732">Signal</keyword>
<keyword evidence="2" id="KW-0813">Transport</keyword>
<feature type="chain" id="PRO_5019143752" evidence="5">
    <location>
        <begin position="25"/>
        <end position="320"/>
    </location>
</feature>
<organism evidence="7 8">
    <name type="scientific">Nonomuraea polychroma</name>
    <dbReference type="NCBI Taxonomy" id="46176"/>
    <lineage>
        <taxon>Bacteria</taxon>
        <taxon>Bacillati</taxon>
        <taxon>Actinomycetota</taxon>
        <taxon>Actinomycetes</taxon>
        <taxon>Streptosporangiales</taxon>
        <taxon>Streptosporangiaceae</taxon>
        <taxon>Nonomuraea</taxon>
    </lineage>
</organism>
<gene>
    <name evidence="7" type="ORF">EDD27_1300</name>
</gene>
<dbReference type="GO" id="GO:0005275">
    <property type="term" value="F:amine transmembrane transporter activity"/>
    <property type="evidence" value="ECO:0007669"/>
    <property type="project" value="TreeGrafter"/>
</dbReference>
<name>A0A438LZJ5_9ACTN</name>
<evidence type="ECO:0000313" key="8">
    <source>
        <dbReference type="Proteomes" id="UP000284824"/>
    </source>
</evidence>
<feature type="signal peptide" evidence="5">
    <location>
        <begin position="1"/>
        <end position="24"/>
    </location>
</feature>
<comment type="subcellular location">
    <subcellularLocation>
        <location evidence="1">Cell membrane</location>
    </subcellularLocation>
</comment>
<dbReference type="PANTHER" id="PTHR47737:SF1">
    <property type="entry name" value="GLYCINE BETAINE_PROLINE BETAINE TRANSPORT SYSTEM PERMEASE PROTEIN PROW"/>
    <property type="match status" value="1"/>
</dbReference>
<dbReference type="PANTHER" id="PTHR47737">
    <property type="entry name" value="GLYCINE BETAINE/PROLINE BETAINE TRANSPORT SYSTEM PERMEASE PROTEIN PROW"/>
    <property type="match status" value="1"/>
</dbReference>
<evidence type="ECO:0000259" key="6">
    <source>
        <dbReference type="Pfam" id="PF04069"/>
    </source>
</evidence>
<keyword evidence="3" id="KW-1003">Cell membrane</keyword>
<dbReference type="CDD" id="cd13640">
    <property type="entry name" value="PBP2_ChoX"/>
    <property type="match status" value="1"/>
</dbReference>
<keyword evidence="8" id="KW-1185">Reference proteome</keyword>
<dbReference type="Gene3D" id="3.40.190.10">
    <property type="entry name" value="Periplasmic binding protein-like II"/>
    <property type="match status" value="1"/>
</dbReference>